<evidence type="ECO:0000256" key="4">
    <source>
        <dbReference type="ARBA" id="ARBA00022695"/>
    </source>
</evidence>
<feature type="domain" description="DNA polymerase III delta N-terminal" evidence="9">
    <location>
        <begin position="64"/>
        <end position="126"/>
    </location>
</feature>
<reference evidence="11" key="1">
    <citation type="submission" date="2020-08" db="EMBL/GenBank/DDBJ databases">
        <title>Sequencing the genomes of 1000 actinobacteria strains.</title>
        <authorList>
            <person name="Klenk H.-P."/>
        </authorList>
    </citation>
    <scope>NUCLEOTIDE SEQUENCE</scope>
    <source>
        <strain evidence="11">DSM 10695</strain>
    </source>
</reference>
<evidence type="ECO:0000313" key="11">
    <source>
        <dbReference type="EMBL" id="MBB6334975.1"/>
    </source>
</evidence>
<dbReference type="Proteomes" id="UP000617426">
    <property type="component" value="Unassembled WGS sequence"/>
</dbReference>
<sequence length="326" mass="35229">MAAGGRRSAKSERIELAPVILIKGKEGLLIDRALSAIRALALQTDPRLERSEISAAGYALGNLDILTSPSLFGESRLVLVRDAESMNDDFVKDLLAYIEAPAPEVWIVICHPGGNARGKKVLDAIAKAGFPVIPAEEIKKDQDKFELVRADVRAAGRSMDVDAMRAIVDALGSDLRAMAAAVAQLLVDVEGTVRIEDVHRYYAGRIEATGFTIADAAIAGETARALTLLRHALVTGVDPLAIVSALAMKFRTLTKVSSGSRAVIAKMPSWQVDRARRELRGWHDHALADAISAIALADEEAKGLSKDRERAIEKAVITICRLRDRR</sequence>
<evidence type="ECO:0000313" key="12">
    <source>
        <dbReference type="Proteomes" id="UP000617426"/>
    </source>
</evidence>
<dbReference type="RefSeq" id="WP_184453072.1">
    <property type="nucleotide sequence ID" value="NZ_JACHMK010000001.1"/>
</dbReference>
<evidence type="ECO:0000256" key="6">
    <source>
        <dbReference type="ARBA" id="ARBA00022932"/>
    </source>
</evidence>
<dbReference type="SUPFAM" id="SSF52540">
    <property type="entry name" value="P-loop containing nucleoside triphosphate hydrolases"/>
    <property type="match status" value="1"/>
</dbReference>
<protein>
    <recommendedName>
        <fullName evidence="2">DNA polymerase III subunit delta</fullName>
        <ecNumber evidence="1">2.7.7.7</ecNumber>
    </recommendedName>
</protein>
<dbReference type="EMBL" id="JACHMK010000001">
    <property type="protein sequence ID" value="MBB6334975.1"/>
    <property type="molecule type" value="Genomic_DNA"/>
</dbReference>
<proteinExistence type="inferred from homology"/>
<dbReference type="GO" id="GO:0003887">
    <property type="term" value="F:DNA-directed DNA polymerase activity"/>
    <property type="evidence" value="ECO:0007669"/>
    <property type="project" value="UniProtKB-KW"/>
</dbReference>
<dbReference type="InterPro" id="IPR010372">
    <property type="entry name" value="DNA_pol3_delta_N"/>
</dbReference>
<evidence type="ECO:0000256" key="2">
    <source>
        <dbReference type="ARBA" id="ARBA00017703"/>
    </source>
</evidence>
<evidence type="ECO:0000256" key="1">
    <source>
        <dbReference type="ARBA" id="ARBA00012417"/>
    </source>
</evidence>
<dbReference type="InterPro" id="IPR048466">
    <property type="entry name" value="DNA_pol3_delta-like_C"/>
</dbReference>
<comment type="catalytic activity">
    <reaction evidence="8">
        <text>DNA(n) + a 2'-deoxyribonucleoside 5'-triphosphate = DNA(n+1) + diphosphate</text>
        <dbReference type="Rhea" id="RHEA:22508"/>
        <dbReference type="Rhea" id="RHEA-COMP:17339"/>
        <dbReference type="Rhea" id="RHEA-COMP:17340"/>
        <dbReference type="ChEBI" id="CHEBI:33019"/>
        <dbReference type="ChEBI" id="CHEBI:61560"/>
        <dbReference type="ChEBI" id="CHEBI:173112"/>
        <dbReference type="EC" id="2.7.7.7"/>
    </reaction>
</comment>
<dbReference type="PANTHER" id="PTHR34388">
    <property type="entry name" value="DNA POLYMERASE III SUBUNIT DELTA"/>
    <property type="match status" value="1"/>
</dbReference>
<evidence type="ECO:0000256" key="3">
    <source>
        <dbReference type="ARBA" id="ARBA00022679"/>
    </source>
</evidence>
<dbReference type="EC" id="2.7.7.7" evidence="1"/>
<keyword evidence="12" id="KW-1185">Reference proteome</keyword>
<dbReference type="InterPro" id="IPR005790">
    <property type="entry name" value="DNA_polIII_delta"/>
</dbReference>
<dbReference type="GO" id="GO:0006261">
    <property type="term" value="P:DNA-templated DNA replication"/>
    <property type="evidence" value="ECO:0007669"/>
    <property type="project" value="TreeGrafter"/>
</dbReference>
<organism evidence="11 12">
    <name type="scientific">Schaalia hyovaginalis</name>
    <dbReference type="NCBI Taxonomy" id="29316"/>
    <lineage>
        <taxon>Bacteria</taxon>
        <taxon>Bacillati</taxon>
        <taxon>Actinomycetota</taxon>
        <taxon>Actinomycetes</taxon>
        <taxon>Actinomycetales</taxon>
        <taxon>Actinomycetaceae</taxon>
        <taxon>Schaalia</taxon>
    </lineage>
</organism>
<evidence type="ECO:0000259" key="9">
    <source>
        <dbReference type="Pfam" id="PF06144"/>
    </source>
</evidence>
<dbReference type="GO" id="GO:0003677">
    <property type="term" value="F:DNA binding"/>
    <property type="evidence" value="ECO:0007669"/>
    <property type="project" value="InterPro"/>
</dbReference>
<gene>
    <name evidence="11" type="ORF">HD592_001540</name>
</gene>
<name>A0A923E6E9_9ACTO</name>
<dbReference type="PANTHER" id="PTHR34388:SF1">
    <property type="entry name" value="DNA POLYMERASE III SUBUNIT DELTA"/>
    <property type="match status" value="1"/>
</dbReference>
<keyword evidence="5" id="KW-0235">DNA replication</keyword>
<dbReference type="Pfam" id="PF21694">
    <property type="entry name" value="DNA_pol3_delta_C"/>
    <property type="match status" value="1"/>
</dbReference>
<dbReference type="GO" id="GO:0009360">
    <property type="term" value="C:DNA polymerase III complex"/>
    <property type="evidence" value="ECO:0007669"/>
    <property type="project" value="InterPro"/>
</dbReference>
<comment type="caution">
    <text evidence="11">The sequence shown here is derived from an EMBL/GenBank/DDBJ whole genome shotgun (WGS) entry which is preliminary data.</text>
</comment>
<dbReference type="Pfam" id="PF06144">
    <property type="entry name" value="DNA_pol3_delta"/>
    <property type="match status" value="1"/>
</dbReference>
<dbReference type="InterPro" id="IPR027417">
    <property type="entry name" value="P-loop_NTPase"/>
</dbReference>
<keyword evidence="6" id="KW-0239">DNA-directed DNA polymerase</keyword>
<dbReference type="AlphaFoldDB" id="A0A923E6E9"/>
<feature type="domain" description="DNA polymerase III delta subunit-like C-terminal" evidence="10">
    <location>
        <begin position="209"/>
        <end position="317"/>
    </location>
</feature>
<evidence type="ECO:0000256" key="8">
    <source>
        <dbReference type="ARBA" id="ARBA00049244"/>
    </source>
</evidence>
<dbReference type="NCBIfam" id="TIGR01128">
    <property type="entry name" value="holA"/>
    <property type="match status" value="1"/>
</dbReference>
<evidence type="ECO:0000259" key="10">
    <source>
        <dbReference type="Pfam" id="PF21694"/>
    </source>
</evidence>
<evidence type="ECO:0000256" key="5">
    <source>
        <dbReference type="ARBA" id="ARBA00022705"/>
    </source>
</evidence>
<accession>A0A923E6E9</accession>
<dbReference type="SUPFAM" id="SSF48019">
    <property type="entry name" value="post-AAA+ oligomerization domain-like"/>
    <property type="match status" value="1"/>
</dbReference>
<comment type="similarity">
    <text evidence="7">Belongs to the DNA polymerase HolA subunit family.</text>
</comment>
<evidence type="ECO:0000256" key="7">
    <source>
        <dbReference type="ARBA" id="ARBA00034754"/>
    </source>
</evidence>
<keyword evidence="4 11" id="KW-0548">Nucleotidyltransferase</keyword>
<dbReference type="Gene3D" id="1.20.272.10">
    <property type="match status" value="1"/>
</dbReference>
<keyword evidence="3 11" id="KW-0808">Transferase</keyword>
<dbReference type="InterPro" id="IPR008921">
    <property type="entry name" value="DNA_pol3_clamp-load_cplx_C"/>
</dbReference>
<dbReference type="Gene3D" id="3.40.50.300">
    <property type="entry name" value="P-loop containing nucleotide triphosphate hydrolases"/>
    <property type="match status" value="1"/>
</dbReference>